<dbReference type="Gene3D" id="3.40.50.970">
    <property type="match status" value="2"/>
</dbReference>
<dbReference type="Pfam" id="PF00258">
    <property type="entry name" value="Flavodoxin_1"/>
    <property type="match status" value="1"/>
</dbReference>
<dbReference type="FunFam" id="3.30.70.20:FF:000022">
    <property type="entry name" value="Pyruvate:ferredoxin (Flavodoxin) oxidoreductase"/>
    <property type="match status" value="1"/>
</dbReference>
<dbReference type="PROSITE" id="PS00198">
    <property type="entry name" value="4FE4S_FER_1"/>
    <property type="match status" value="2"/>
</dbReference>
<dbReference type="InterPro" id="IPR017900">
    <property type="entry name" value="4Fe4S_Fe_S_CS"/>
</dbReference>
<evidence type="ECO:0000256" key="10">
    <source>
        <dbReference type="ARBA" id="ARBA00022982"/>
    </source>
</evidence>
<dbReference type="InterPro" id="IPR050722">
    <property type="entry name" value="Pyruvate:ferred/Flavod_OxRd"/>
</dbReference>
<feature type="domain" description="4Fe-4S ferredoxin-type" evidence="19">
    <location>
        <begin position="715"/>
        <end position="744"/>
    </location>
</feature>
<dbReference type="EC" id="1.2.1.51" evidence="16"/>
<dbReference type="PROSITE" id="PS51384">
    <property type="entry name" value="FAD_FR"/>
    <property type="match status" value="1"/>
</dbReference>
<dbReference type="Gene3D" id="3.40.920.10">
    <property type="entry name" value="Pyruvate-ferredoxin oxidoreductase, PFOR, domain III"/>
    <property type="match status" value="1"/>
</dbReference>
<dbReference type="Pfam" id="PF10371">
    <property type="entry name" value="EKR"/>
    <property type="match status" value="1"/>
</dbReference>
<dbReference type="GO" id="GO:0010181">
    <property type="term" value="F:FMN binding"/>
    <property type="evidence" value="ECO:0007669"/>
    <property type="project" value="InterPro"/>
</dbReference>
<dbReference type="PROSITE" id="PS50902">
    <property type="entry name" value="FLAVODOXIN_LIKE"/>
    <property type="match status" value="1"/>
</dbReference>
<dbReference type="Pfam" id="PF02775">
    <property type="entry name" value="TPP_enzyme_C"/>
    <property type="match status" value="1"/>
</dbReference>
<evidence type="ECO:0000256" key="14">
    <source>
        <dbReference type="ARBA" id="ARBA00053024"/>
    </source>
</evidence>
<accession>A0A0G4HB32</accession>
<comment type="cofactor">
    <cofactor evidence="1">
        <name>FMN</name>
        <dbReference type="ChEBI" id="CHEBI:58210"/>
    </cofactor>
</comment>
<dbReference type="InterPro" id="IPR017938">
    <property type="entry name" value="Riboflavin_synthase-like_b-brl"/>
</dbReference>
<dbReference type="CDD" id="cd03377">
    <property type="entry name" value="TPP_PFOR_PNO"/>
    <property type="match status" value="1"/>
</dbReference>
<keyword evidence="4" id="KW-0004">4Fe-4S</keyword>
<evidence type="ECO:0000256" key="13">
    <source>
        <dbReference type="ARBA" id="ARBA00023014"/>
    </source>
</evidence>
<dbReference type="SUPFAM" id="SSF54862">
    <property type="entry name" value="4Fe-4S ferredoxins"/>
    <property type="match status" value="1"/>
</dbReference>
<dbReference type="InterPro" id="IPR001094">
    <property type="entry name" value="Flavdoxin-like"/>
</dbReference>
<proteinExistence type="inferred from homology"/>
<dbReference type="NCBIfam" id="TIGR02176">
    <property type="entry name" value="pyruv_ox_red"/>
    <property type="match status" value="1"/>
</dbReference>
<evidence type="ECO:0000256" key="4">
    <source>
        <dbReference type="ARBA" id="ARBA00022485"/>
    </source>
</evidence>
<evidence type="ECO:0000259" key="18">
    <source>
        <dbReference type="PROSITE" id="PS50902"/>
    </source>
</evidence>
<dbReference type="GO" id="GO:0005506">
    <property type="term" value="F:iron ion binding"/>
    <property type="evidence" value="ECO:0007669"/>
    <property type="project" value="InterPro"/>
</dbReference>
<keyword evidence="9" id="KW-0521">NADP</keyword>
<dbReference type="PANTHER" id="PTHR32154">
    <property type="entry name" value="PYRUVATE-FLAVODOXIN OXIDOREDUCTASE-RELATED"/>
    <property type="match status" value="1"/>
</dbReference>
<evidence type="ECO:0000256" key="6">
    <source>
        <dbReference type="ARBA" id="ARBA00022643"/>
    </source>
</evidence>
<evidence type="ECO:0000256" key="1">
    <source>
        <dbReference type="ARBA" id="ARBA00001917"/>
    </source>
</evidence>
<evidence type="ECO:0000313" key="21">
    <source>
        <dbReference type="EMBL" id="CEM41051.1"/>
    </source>
</evidence>
<keyword evidence="13" id="KW-0411">Iron-sulfur</keyword>
<dbReference type="InterPro" id="IPR011766">
    <property type="entry name" value="TPP_enzyme_TPP-bd"/>
</dbReference>
<dbReference type="EMBL" id="CDMZ01002159">
    <property type="protein sequence ID" value="CEM41051.1"/>
    <property type="molecule type" value="Genomic_DNA"/>
</dbReference>
<feature type="domain" description="Flavodoxin-like" evidence="18">
    <location>
        <begin position="1250"/>
        <end position="1394"/>
    </location>
</feature>
<comment type="similarity">
    <text evidence="15">In the N-terminal section; belongs to the pyruvate:ferredoxin/flavodoxin oxidoreductase family.</text>
</comment>
<keyword evidence="7" id="KW-0479">Metal-binding</keyword>
<evidence type="ECO:0000259" key="19">
    <source>
        <dbReference type="PROSITE" id="PS51379"/>
    </source>
</evidence>
<dbReference type="PROSITE" id="PS51379">
    <property type="entry name" value="4FE4S_FER_2"/>
    <property type="match status" value="2"/>
</dbReference>
<dbReference type="Gene3D" id="3.40.50.920">
    <property type="match status" value="1"/>
</dbReference>
<dbReference type="GO" id="GO:0006979">
    <property type="term" value="P:response to oxidative stress"/>
    <property type="evidence" value="ECO:0007669"/>
    <property type="project" value="TreeGrafter"/>
</dbReference>
<sequence>MTDKVTLSRASGKQEIFDGCTAAAHVAYSFSDVAFIYPITPSSSMAELADAWASKGRLNLYGQRVEVKEMQSEGGAAGGVHGALAAGALATTFTASQGLLLMIPNMYKIAGELMPAVFHVSARALAGQALSIFGDHSDVMAVRQTGWALISSHSVQQAHDVAIVAHISSLRSSIPFVHFFDGFRTSHELSKIEVTPQEALAKLIPREGIQQHRDRALNPTHPHLRGTSQGPDVFFQCVEAANPYYNKVPDIVSEAMKQVSVVTGRHLDLFVRHGPEEAEFCVVIMGSGAPTLCDALDCWNTAPQNPKASVVMVHLFRPWSAKHFISALPKGVKRVCVLDRTKESGSLGEPLYLDVCTSILTCGQFMQPPMMIAGRYGLGSKDFTPLQGYAVFTNLVDPSPKNQFTVGIVDDVTHLSLEVPAEVPKAVCADAQESMRDATQCVFWGMGSDGTVGANKNAIKIIGEYTDLYVQGYFAYDAHKSGGVTVSHLRFGPQQIDAPYLIQAKAANYVAVHHPAYLRRYSKSIMSHVKQGGKLVINCPFETDEELEKELPGLMKREIAKRGAELFVINANKVAAATGMGKRINSVLLTVFFRLSGVLPLEKAISLFKQAIEKTYAKKGEKIVKANWASVDAAGDAIREVKVPSSWAFASLAPTAAEIAEAKSHGADEAPTFITDVMLPVEKLEGDSLPVSVFAPGGSMPMGTTAYEKRGIALSVPTVDMDKCTQCNYCSFVCPHAAVRPFLVSEEELEKAPSGFETAKAKGGNEAGAFQFRIQVSPLDCTGCELCVNACPDNALSLHPIEKVVEEEGEKWNFAEKLPERSELFDRATVKGSQFAKPLLEFSGACEGCGETPYVKLLTQLFGERMLIANATGCSSIWGGSYPAVPYTVNEKGQGPAWGNSLFEDNAEYGFGMATAISHRRKRVYRLMVSALEKKDSLVEKGVPVRVFELMSEWTSSWKRDPEVCQTVFEELPPLLEAHKEKHQLLADILGNKDVLVKISQWIIGGDGWAYDIGFGGLDHVLASGEDVNVLVLDTEVYSNTGGQMSKATPLGAIAKFGAAGKRHTKKDLGMMAMSYGGVYVASCALGANYSQVVRAMVEAESFDGPSLIMAYSPCTEHGYTVKFGQQAEDVKMAVESGYWVLYRYNPALKGSGQTSFALDSKKLKIDLQKFLERENRFATLMRSDPEMAGQLQKRFQEFTTERFDLLKARAEGLNDADVFKKTFEALHRGLAQTAADANTATKKISVPEITVLFGTETGNAEEVAKRVGREMKSYGFGVSIKECDDVEPSQLAQMDHVIVIISTAGQGEFPSNALEFWDNLKDPSLEEDLLKNVKYSVFGLGDSSYCFFCKAAREVDERMSALGAKRIQPAGLGDDKDAEGYDTALTVWKEDLFVELRAAEIREMMADKIETKPQFKVLPVKTAEGAPPPPYKQVVYPGGFLLPLTEMDRMTPEFVEGEKDPKDVRHLMFDLEHPLCTRHGLRYSLGDSLAIFPVNDGTLAEEFCAHMGLDPSETVQVVPAEAGEHPSRSLEAAFKHPMTVKQMMMEVLDFAGKPSRNVFESLLTFVSDAEDKERAKAILTPQKEELPRPVFSVTGEEIPRLNAIHEETLTTFDVFKRFFPNLKLTIPQLIDCIGVLKARYYSIASSRRFWDGKKLELCIGIVDWTAPSGTYRMGECTGYLTRLTDAVKSAPVDRPVTLSCSLKATAFTLPPDDTYPIMLVSMGTGIAPFRAFVQQRAWLKRNGRPAGKIAVFFGCRRPHEDWLYGEEMEKYKEEGIVTFNHVAFSRVGAKKVYIQQKIAQEAELVHSLLVKEGGYFYLCGSSRNVPQQVRSAVIQCFQKAGGMAEKEANDLIFKMTADGRYNVEAWS</sequence>
<keyword evidence="11" id="KW-0560">Oxidoreductase</keyword>
<dbReference type="InterPro" id="IPR023173">
    <property type="entry name" value="NADPH_Cyt_P450_Rdtase_alpha"/>
</dbReference>
<dbReference type="Gene3D" id="1.20.990.10">
    <property type="entry name" value="NADPH-cytochrome p450 Reductase, Chain A, domain 3"/>
    <property type="match status" value="1"/>
</dbReference>
<dbReference type="PRINTS" id="PR00371">
    <property type="entry name" value="FPNCR"/>
</dbReference>
<dbReference type="Gene3D" id="3.40.50.80">
    <property type="entry name" value="Nucleotide-binding domain of ferredoxin-NADP reductase (FNR) module"/>
    <property type="match status" value="1"/>
</dbReference>
<protein>
    <recommendedName>
        <fullName evidence="16">pyruvate dehydrogenase (NADP(+))</fullName>
        <ecNumber evidence="16">1.2.1.51</ecNumber>
    </recommendedName>
    <alternativeName>
        <fullName evidence="17">Pyruvate:NADP(+) oxidoreductase</fullName>
    </alternativeName>
</protein>
<dbReference type="InterPro" id="IPR003097">
    <property type="entry name" value="CysJ-like_FAD-binding"/>
</dbReference>
<dbReference type="InterPro" id="IPR029061">
    <property type="entry name" value="THDP-binding"/>
</dbReference>
<dbReference type="Pfam" id="PF01558">
    <property type="entry name" value="POR"/>
    <property type="match status" value="1"/>
</dbReference>
<dbReference type="InterPro" id="IPR002869">
    <property type="entry name" value="Pyrv_flavodox_OxRed_cen"/>
</dbReference>
<name>A0A0G4HB32_9ALVE</name>
<dbReference type="SUPFAM" id="SSF52343">
    <property type="entry name" value="Ferredoxin reductase-like, C-terminal NADP-linked domain"/>
    <property type="match status" value="1"/>
</dbReference>
<evidence type="ECO:0000256" key="5">
    <source>
        <dbReference type="ARBA" id="ARBA00022630"/>
    </source>
</evidence>
<dbReference type="InterPro" id="IPR017927">
    <property type="entry name" value="FAD-bd_FR_type"/>
</dbReference>
<dbReference type="InterPro" id="IPR001433">
    <property type="entry name" value="OxRdtase_FAD/NAD-bd"/>
</dbReference>
<keyword evidence="10" id="KW-0249">Electron transport</keyword>
<dbReference type="GO" id="GO:0030976">
    <property type="term" value="F:thiamine pyrophosphate binding"/>
    <property type="evidence" value="ECO:0007669"/>
    <property type="project" value="InterPro"/>
</dbReference>
<dbReference type="Pfam" id="PF00175">
    <property type="entry name" value="NAD_binding_1"/>
    <property type="match status" value="1"/>
</dbReference>
<dbReference type="Pfam" id="PF00667">
    <property type="entry name" value="FAD_binding_1"/>
    <property type="match status" value="1"/>
</dbReference>
<dbReference type="SUPFAM" id="SSF52922">
    <property type="entry name" value="TK C-terminal domain-like"/>
    <property type="match status" value="1"/>
</dbReference>
<keyword evidence="5" id="KW-0285">Flavoprotein</keyword>
<dbReference type="InterPro" id="IPR037112">
    <property type="entry name" value="Pyrv-flavodox_OxR_EKR_sf"/>
</dbReference>
<dbReference type="GO" id="GO:0050243">
    <property type="term" value="F:pyruvate dehydrogenase (NADP+) activity"/>
    <property type="evidence" value="ECO:0007669"/>
    <property type="project" value="UniProtKB-EC"/>
</dbReference>
<dbReference type="InterPro" id="IPR008254">
    <property type="entry name" value="Flavodoxin/NO_synth"/>
</dbReference>
<dbReference type="Pfam" id="PF12838">
    <property type="entry name" value="Fer4_7"/>
    <property type="match status" value="1"/>
</dbReference>
<dbReference type="SUPFAM" id="SSF63380">
    <property type="entry name" value="Riboflavin synthase domain-like"/>
    <property type="match status" value="1"/>
</dbReference>
<keyword evidence="12" id="KW-0408">Iron</keyword>
<evidence type="ECO:0000256" key="17">
    <source>
        <dbReference type="ARBA" id="ARBA00076877"/>
    </source>
</evidence>
<dbReference type="VEuPathDB" id="CryptoDB:Cvel_6121"/>
<evidence type="ECO:0000256" key="2">
    <source>
        <dbReference type="ARBA" id="ARBA00001974"/>
    </source>
</evidence>
<dbReference type="FunFam" id="3.40.50.970:FF:000012">
    <property type="entry name" value="Pyruvate:ferredoxin (Flavodoxin) oxidoreductase"/>
    <property type="match status" value="1"/>
</dbReference>
<evidence type="ECO:0000256" key="12">
    <source>
        <dbReference type="ARBA" id="ARBA00023004"/>
    </source>
</evidence>
<evidence type="ECO:0000256" key="3">
    <source>
        <dbReference type="ARBA" id="ARBA00022448"/>
    </source>
</evidence>
<dbReference type="FunFam" id="3.40.50.920:FF:000007">
    <property type="entry name" value="Pyruvate:ferredoxin (Flavodoxin) oxidoreductase"/>
    <property type="match status" value="1"/>
</dbReference>
<evidence type="ECO:0000256" key="9">
    <source>
        <dbReference type="ARBA" id="ARBA00022857"/>
    </source>
</evidence>
<dbReference type="InterPro" id="IPR009014">
    <property type="entry name" value="Transketo_C/PFOR_II"/>
</dbReference>
<evidence type="ECO:0000256" key="11">
    <source>
        <dbReference type="ARBA" id="ARBA00023002"/>
    </source>
</evidence>
<organism evidence="21">
    <name type="scientific">Chromera velia CCMP2878</name>
    <dbReference type="NCBI Taxonomy" id="1169474"/>
    <lineage>
        <taxon>Eukaryota</taxon>
        <taxon>Sar</taxon>
        <taxon>Alveolata</taxon>
        <taxon>Colpodellida</taxon>
        <taxon>Chromeraceae</taxon>
        <taxon>Chromera</taxon>
    </lineage>
</organism>
<comment type="catalytic activity">
    <reaction evidence="14">
        <text>pyruvate + NADP(+) + CoA = acetyl-CoA + CO2 + NADPH</text>
        <dbReference type="Rhea" id="RHEA:17425"/>
        <dbReference type="ChEBI" id="CHEBI:15361"/>
        <dbReference type="ChEBI" id="CHEBI:16526"/>
        <dbReference type="ChEBI" id="CHEBI:57287"/>
        <dbReference type="ChEBI" id="CHEBI:57288"/>
        <dbReference type="ChEBI" id="CHEBI:57783"/>
        <dbReference type="ChEBI" id="CHEBI:58349"/>
        <dbReference type="EC" id="1.2.1.51"/>
    </reaction>
</comment>
<dbReference type="SUPFAM" id="SSF52518">
    <property type="entry name" value="Thiamin diphosphate-binding fold (THDP-binding)"/>
    <property type="match status" value="2"/>
</dbReference>
<dbReference type="Pfam" id="PF01855">
    <property type="entry name" value="POR_N"/>
    <property type="match status" value="1"/>
</dbReference>
<evidence type="ECO:0000259" key="20">
    <source>
        <dbReference type="PROSITE" id="PS51384"/>
    </source>
</evidence>
<dbReference type="InterPro" id="IPR029039">
    <property type="entry name" value="Flavoprotein-like_sf"/>
</dbReference>
<evidence type="ECO:0000256" key="8">
    <source>
        <dbReference type="ARBA" id="ARBA00022827"/>
    </source>
</evidence>
<dbReference type="PANTHER" id="PTHR32154:SF0">
    <property type="entry name" value="PYRUVATE-FLAVODOXIN OXIDOREDUCTASE-RELATED"/>
    <property type="match status" value="1"/>
</dbReference>
<dbReference type="InterPro" id="IPR011895">
    <property type="entry name" value="Pyrv_flavodox_OxRed"/>
</dbReference>
<feature type="domain" description="FAD-binding FR-type" evidence="20">
    <location>
        <begin position="1438"/>
        <end position="1711"/>
    </location>
</feature>
<dbReference type="InterPro" id="IPR017896">
    <property type="entry name" value="4Fe4S_Fe-S-bd"/>
</dbReference>
<evidence type="ECO:0000256" key="16">
    <source>
        <dbReference type="ARBA" id="ARBA00067011"/>
    </source>
</evidence>
<dbReference type="Gene3D" id="3.40.50.360">
    <property type="match status" value="1"/>
</dbReference>
<dbReference type="Gene3D" id="2.40.30.10">
    <property type="entry name" value="Translation factors"/>
    <property type="match status" value="1"/>
</dbReference>
<dbReference type="Gene3D" id="4.10.780.10">
    <property type="entry name" value="Pyruvate-flavodoxin oxidoreductase, EKR domain"/>
    <property type="match status" value="1"/>
</dbReference>
<dbReference type="InterPro" id="IPR039261">
    <property type="entry name" value="FNR_nucleotide-bd"/>
</dbReference>
<dbReference type="InterPro" id="IPR019456">
    <property type="entry name" value="Pyrv-flavodox_OxRtase_EKR"/>
</dbReference>
<evidence type="ECO:0000256" key="15">
    <source>
        <dbReference type="ARBA" id="ARBA00061065"/>
    </source>
</evidence>
<dbReference type="GO" id="GO:0022900">
    <property type="term" value="P:electron transport chain"/>
    <property type="evidence" value="ECO:0007669"/>
    <property type="project" value="InterPro"/>
</dbReference>
<dbReference type="InterPro" id="IPR002880">
    <property type="entry name" value="Pyrv_Fd/Flavodoxin_OxRdtase_N"/>
</dbReference>
<dbReference type="PRINTS" id="PR00369">
    <property type="entry name" value="FLAVODOXIN"/>
</dbReference>
<dbReference type="SUPFAM" id="SSF53323">
    <property type="entry name" value="Pyruvate-ferredoxin oxidoreductase, PFOR, domain III"/>
    <property type="match status" value="1"/>
</dbReference>
<dbReference type="InterPro" id="IPR001709">
    <property type="entry name" value="Flavoprot_Pyr_Nucl_cyt_Rdtase"/>
</dbReference>
<dbReference type="SMART" id="SM00890">
    <property type="entry name" value="EKR"/>
    <property type="match status" value="1"/>
</dbReference>
<dbReference type="CDD" id="cd07034">
    <property type="entry name" value="TPP_PYR_PFOR_IOR-alpha_like"/>
    <property type="match status" value="1"/>
</dbReference>
<reference evidence="21" key="1">
    <citation type="submission" date="2014-11" db="EMBL/GenBank/DDBJ databases">
        <authorList>
            <person name="Otto D Thomas"/>
            <person name="Naeem Raeece"/>
        </authorList>
    </citation>
    <scope>NUCLEOTIDE SEQUENCE</scope>
</reference>
<dbReference type="SUPFAM" id="SSF52218">
    <property type="entry name" value="Flavoproteins"/>
    <property type="match status" value="1"/>
</dbReference>
<keyword evidence="3" id="KW-0813">Transport</keyword>
<dbReference type="InterPro" id="IPR019752">
    <property type="entry name" value="Pyrv/ketoisovalerate_OxRed_cat"/>
</dbReference>
<feature type="domain" description="4Fe-4S ferredoxin-type" evidence="19">
    <location>
        <begin position="772"/>
        <end position="801"/>
    </location>
</feature>
<keyword evidence="8" id="KW-0274">FAD</keyword>
<dbReference type="FunFam" id="3.40.920.10:FF:000001">
    <property type="entry name" value="Pyruvate:ferredoxin (Flavodoxin) oxidoreductase"/>
    <property type="match status" value="1"/>
</dbReference>
<dbReference type="Gene3D" id="3.30.70.20">
    <property type="match status" value="1"/>
</dbReference>
<comment type="cofactor">
    <cofactor evidence="2">
        <name>FAD</name>
        <dbReference type="ChEBI" id="CHEBI:57692"/>
    </cofactor>
</comment>
<keyword evidence="6" id="KW-0288">FMN</keyword>
<dbReference type="FunFam" id="3.40.50.80:FF:000032">
    <property type="entry name" value="NADPH-dependent diflavin oxidoreductase 1"/>
    <property type="match status" value="1"/>
</dbReference>
<gene>
    <name evidence="21" type="ORF">Cvel_6121</name>
</gene>
<dbReference type="FunFam" id="3.40.50.970:FF:000041">
    <property type="entry name" value="Pyruvate:ferredoxin (Flavodoxin) oxidoreductase"/>
    <property type="match status" value="1"/>
</dbReference>
<evidence type="ECO:0000256" key="7">
    <source>
        <dbReference type="ARBA" id="ARBA00022723"/>
    </source>
</evidence>
<dbReference type="GO" id="GO:0051539">
    <property type="term" value="F:4 iron, 4 sulfur cluster binding"/>
    <property type="evidence" value="ECO:0007669"/>
    <property type="project" value="UniProtKB-KW"/>
</dbReference>